<gene>
    <name evidence="1" type="ORF">SAMN04488130_10728</name>
</gene>
<dbReference type="Pfam" id="PF04464">
    <property type="entry name" value="Glyphos_transf"/>
    <property type="match status" value="1"/>
</dbReference>
<accession>A0A1H5Y2M1</accession>
<evidence type="ECO:0000313" key="1">
    <source>
        <dbReference type="EMBL" id="SEG17937.1"/>
    </source>
</evidence>
<reference evidence="2" key="1">
    <citation type="submission" date="2016-10" db="EMBL/GenBank/DDBJ databases">
        <authorList>
            <person name="Varghese N."/>
            <person name="Submissions S."/>
        </authorList>
    </citation>
    <scope>NUCLEOTIDE SEQUENCE [LARGE SCALE GENOMIC DNA]</scope>
    <source>
        <strain evidence="2">CGMCC 1.9230</strain>
    </source>
</reference>
<dbReference type="Gene3D" id="3.40.50.12580">
    <property type="match status" value="1"/>
</dbReference>
<dbReference type="AlphaFoldDB" id="A0A1H5Y2M1"/>
<evidence type="ECO:0000313" key="2">
    <source>
        <dbReference type="Proteomes" id="UP000236737"/>
    </source>
</evidence>
<name>A0A1H5Y2M1_9FLAO</name>
<dbReference type="OrthoDB" id="757934at2"/>
<keyword evidence="2" id="KW-1185">Reference proteome</keyword>
<organism evidence="1 2">
    <name type="scientific">Flavobacterium urumqiense</name>
    <dbReference type="NCBI Taxonomy" id="935224"/>
    <lineage>
        <taxon>Bacteria</taxon>
        <taxon>Pseudomonadati</taxon>
        <taxon>Bacteroidota</taxon>
        <taxon>Flavobacteriia</taxon>
        <taxon>Flavobacteriales</taxon>
        <taxon>Flavobacteriaceae</taxon>
        <taxon>Flavobacterium</taxon>
    </lineage>
</organism>
<dbReference type="InterPro" id="IPR043148">
    <property type="entry name" value="TagF_C"/>
</dbReference>
<dbReference type="GO" id="GO:0016020">
    <property type="term" value="C:membrane"/>
    <property type="evidence" value="ECO:0007669"/>
    <property type="project" value="InterPro"/>
</dbReference>
<proteinExistence type="predicted"/>
<keyword evidence="1" id="KW-0808">Transferase</keyword>
<dbReference type="RefSeq" id="WP_103999964.1">
    <property type="nucleotide sequence ID" value="NZ_FNVP01000007.1"/>
</dbReference>
<dbReference type="GO" id="GO:0047355">
    <property type="term" value="F:CDP-glycerol glycerophosphotransferase activity"/>
    <property type="evidence" value="ECO:0007669"/>
    <property type="project" value="InterPro"/>
</dbReference>
<dbReference type="Proteomes" id="UP000236737">
    <property type="component" value="Unassembled WGS sequence"/>
</dbReference>
<dbReference type="InterPro" id="IPR007554">
    <property type="entry name" value="Glycerophosphate_synth"/>
</dbReference>
<dbReference type="EMBL" id="FNVP01000007">
    <property type="protein sequence ID" value="SEG17937.1"/>
    <property type="molecule type" value="Genomic_DNA"/>
</dbReference>
<sequence>MPTKSKKTLFIFSDPGGAKPLLSIIENYNDKDYLVISDRNYSFYDEFNVDVKIVVDGYDQIIDDFNPQLIYTATSYKSNIEKEFLRIAKIRNIKSCTYVDHWTSILERFQFQNETFLPTILQVIDDRAKSIAIEQGIPEYIIEIIGNPYHQKIKNWMPNQSKKDFLIELGLPNENYKLLVYAPDPLSNVNGKTVFGFDEIMATFNLVNLFEKEIVNTSWKILIKLHPNQNEGSIKKIVEATDDFIILNENVSNNECIYYADVVIGYFSSFLIEANLFDKPILRYLPFGIKNDPIKELNIGAIVNDIQLKNYLLSND</sequence>
<dbReference type="SUPFAM" id="SSF53756">
    <property type="entry name" value="UDP-Glycosyltransferase/glycogen phosphorylase"/>
    <property type="match status" value="1"/>
</dbReference>
<protein>
    <submittedName>
        <fullName evidence="1">CDP-Glycerol:Poly(Glycerophosphate) glycerophosphotransferase</fullName>
    </submittedName>
</protein>